<keyword evidence="2" id="KW-1185">Reference proteome</keyword>
<comment type="caution">
    <text evidence="1">The sequence shown here is derived from an EMBL/GenBank/DDBJ whole genome shotgun (WGS) entry which is preliminary data.</text>
</comment>
<dbReference type="Proteomes" id="UP001642540">
    <property type="component" value="Unassembled WGS sequence"/>
</dbReference>
<organism evidence="1 2">
    <name type="scientific">Orchesella dallaii</name>
    <dbReference type="NCBI Taxonomy" id="48710"/>
    <lineage>
        <taxon>Eukaryota</taxon>
        <taxon>Metazoa</taxon>
        <taxon>Ecdysozoa</taxon>
        <taxon>Arthropoda</taxon>
        <taxon>Hexapoda</taxon>
        <taxon>Collembola</taxon>
        <taxon>Entomobryomorpha</taxon>
        <taxon>Entomobryoidea</taxon>
        <taxon>Orchesellidae</taxon>
        <taxon>Orchesellinae</taxon>
        <taxon>Orchesella</taxon>
    </lineage>
</organism>
<gene>
    <name evidence="1" type="ORF">ODALV1_LOCUS7511</name>
</gene>
<dbReference type="EMBL" id="CAXLJM020000024">
    <property type="protein sequence ID" value="CAL8089954.1"/>
    <property type="molecule type" value="Genomic_DNA"/>
</dbReference>
<accession>A0ABP1Q7C4</accession>
<sequence length="100" mass="11560">MILCICQFSFLPTFLPKYVFNHHGRSPHTTSMKNDSSSKSLFFSAIQARLLGIIRHNLPENLLNMSQSYIIPWKFVFSGFVLSTDHRDYKQMENGTTTTK</sequence>
<name>A0ABP1Q7C4_9HEXA</name>
<reference evidence="1 2" key="1">
    <citation type="submission" date="2024-08" db="EMBL/GenBank/DDBJ databases">
        <authorList>
            <person name="Cucini C."/>
            <person name="Frati F."/>
        </authorList>
    </citation>
    <scope>NUCLEOTIDE SEQUENCE [LARGE SCALE GENOMIC DNA]</scope>
</reference>
<protein>
    <submittedName>
        <fullName evidence="1">Uncharacterized protein</fullName>
    </submittedName>
</protein>
<proteinExistence type="predicted"/>
<evidence type="ECO:0000313" key="2">
    <source>
        <dbReference type="Proteomes" id="UP001642540"/>
    </source>
</evidence>
<evidence type="ECO:0000313" key="1">
    <source>
        <dbReference type="EMBL" id="CAL8089954.1"/>
    </source>
</evidence>